<proteinExistence type="predicted"/>
<sequence>MLLAKVLFNFRIKLLTVYLNEQNCFGILSLFYRKYSKL</sequence>
<name>A0A3B0Z3W2_9ZZZZ</name>
<gene>
    <name evidence="1" type="ORF">MNBD_GAMMA12-1042</name>
</gene>
<dbReference type="AlphaFoldDB" id="A0A3B0Z3W2"/>
<accession>A0A3B0Z3W2</accession>
<dbReference type="EMBL" id="UOFL01000238">
    <property type="protein sequence ID" value="VAW82217.1"/>
    <property type="molecule type" value="Genomic_DNA"/>
</dbReference>
<protein>
    <submittedName>
        <fullName evidence="1">Uncharacterized protein</fullName>
    </submittedName>
</protein>
<reference evidence="1" key="1">
    <citation type="submission" date="2018-06" db="EMBL/GenBank/DDBJ databases">
        <authorList>
            <person name="Zhirakovskaya E."/>
        </authorList>
    </citation>
    <scope>NUCLEOTIDE SEQUENCE</scope>
</reference>
<evidence type="ECO:0000313" key="1">
    <source>
        <dbReference type="EMBL" id="VAW82217.1"/>
    </source>
</evidence>
<organism evidence="1">
    <name type="scientific">hydrothermal vent metagenome</name>
    <dbReference type="NCBI Taxonomy" id="652676"/>
    <lineage>
        <taxon>unclassified sequences</taxon>
        <taxon>metagenomes</taxon>
        <taxon>ecological metagenomes</taxon>
    </lineage>
</organism>